<reference evidence="2 3" key="1">
    <citation type="journal article" date="2018" name="Science">
        <title>The opium poppy genome and morphinan production.</title>
        <authorList>
            <person name="Guo L."/>
            <person name="Winzer T."/>
            <person name="Yang X."/>
            <person name="Li Y."/>
            <person name="Ning Z."/>
            <person name="He Z."/>
            <person name="Teodor R."/>
            <person name="Lu Y."/>
            <person name="Bowser T.A."/>
            <person name="Graham I.A."/>
            <person name="Ye K."/>
        </authorList>
    </citation>
    <scope>NUCLEOTIDE SEQUENCE [LARGE SCALE GENOMIC DNA]</scope>
    <source>
        <strain evidence="3">cv. HN1</strain>
        <tissue evidence="2">Leaves</tissue>
    </source>
</reference>
<dbReference type="GO" id="GO:0003723">
    <property type="term" value="F:RNA binding"/>
    <property type="evidence" value="ECO:0007669"/>
    <property type="project" value="InterPro"/>
</dbReference>
<proteinExistence type="predicted"/>
<evidence type="ECO:0000313" key="3">
    <source>
        <dbReference type="Proteomes" id="UP000316621"/>
    </source>
</evidence>
<feature type="domain" description="APO" evidence="1">
    <location>
        <begin position="214"/>
        <end position="299"/>
    </location>
</feature>
<keyword evidence="3" id="KW-1185">Reference proteome</keyword>
<dbReference type="PROSITE" id="PS51499">
    <property type="entry name" value="APO"/>
    <property type="match status" value="2"/>
</dbReference>
<evidence type="ECO:0000259" key="1">
    <source>
        <dbReference type="PROSITE" id="PS51499"/>
    </source>
</evidence>
<dbReference type="Gramene" id="RZC73424">
    <property type="protein sequence ID" value="RZC73424"/>
    <property type="gene ID" value="C5167_048907"/>
</dbReference>
<dbReference type="Proteomes" id="UP000316621">
    <property type="component" value="Chromosome 8"/>
</dbReference>
<accession>A0A4Y7KJA5</accession>
<dbReference type="Pfam" id="PF05634">
    <property type="entry name" value="APO_RNA-bind"/>
    <property type="match status" value="2"/>
</dbReference>
<sequence length="452" mass="50608">MALRQITLEGISGYIKGYRCYSSKLDWNKLKPMILERIEKKAKEYPVNTMLPVAEDVVINRARLFEGVSTLLRHYPIKACKFCPELYIGKEGHLIKTCHGYRRLIKNQVHHWVDGALNDILVPVEAFHMTKSPDMIQHDQRFDFDRIPAVLELCSQAGADIFDQTLHSIGKDSFASDVSTSRLELTYMAVQTLKAWEDMREGVQKLLMVYPVKVCKFCDEVHVGPYGHKATRCGVFKDETCRGTHFWTTARVNDLVPQKIVWRRRNQDPLVLLDKGRDYYGHAPAVVELCIQAGAPAPKKITDFLIRNFLKSEVSNYHGLQLYGAELFRHGLATEFTSGGFPGLLRILGPSMLAQGGASSSSGDDVEIAKGWNKRESVAASSPGPGMRNHKGGPGNAILEAMLESSATMPKSEDLLQTRSTYVLFFALTFNVSVKCKKKDMAAGCPVVVFEF</sequence>
<name>A0A4Y7KJA5_PAPSO</name>
<gene>
    <name evidence="2" type="ORF">C5167_048907</name>
</gene>
<evidence type="ECO:0000313" key="2">
    <source>
        <dbReference type="EMBL" id="RZC73424.1"/>
    </source>
</evidence>
<dbReference type="EMBL" id="CM010722">
    <property type="protein sequence ID" value="RZC73424.1"/>
    <property type="molecule type" value="Genomic_DNA"/>
</dbReference>
<organism evidence="2 3">
    <name type="scientific">Papaver somniferum</name>
    <name type="common">Opium poppy</name>
    <dbReference type="NCBI Taxonomy" id="3469"/>
    <lineage>
        <taxon>Eukaryota</taxon>
        <taxon>Viridiplantae</taxon>
        <taxon>Streptophyta</taxon>
        <taxon>Embryophyta</taxon>
        <taxon>Tracheophyta</taxon>
        <taxon>Spermatophyta</taxon>
        <taxon>Magnoliopsida</taxon>
        <taxon>Ranunculales</taxon>
        <taxon>Papaveraceae</taxon>
        <taxon>Papaveroideae</taxon>
        <taxon>Papaver</taxon>
    </lineage>
</organism>
<dbReference type="InterPro" id="IPR023342">
    <property type="entry name" value="APO_dom"/>
</dbReference>
<dbReference type="STRING" id="3469.A0A4Y7KJA5"/>
<protein>
    <recommendedName>
        <fullName evidence="1">APO domain-containing protein</fullName>
    </recommendedName>
</protein>
<feature type="domain" description="APO" evidence="1">
    <location>
        <begin position="79"/>
        <end position="163"/>
    </location>
</feature>
<dbReference type="AlphaFoldDB" id="A0A4Y7KJA5"/>